<evidence type="ECO:0000256" key="3">
    <source>
        <dbReference type="SAM" id="SignalP"/>
    </source>
</evidence>
<feature type="signal peptide" evidence="3">
    <location>
        <begin position="1"/>
        <end position="22"/>
    </location>
</feature>
<dbReference type="Pfam" id="PF25989">
    <property type="entry name" value="YknX_C"/>
    <property type="match status" value="1"/>
</dbReference>
<name>A0A845L2E2_9FIRM</name>
<evidence type="ECO:0000259" key="4">
    <source>
        <dbReference type="Pfam" id="PF25954"/>
    </source>
</evidence>
<evidence type="ECO:0000256" key="1">
    <source>
        <dbReference type="ARBA" id="ARBA00009477"/>
    </source>
</evidence>
<dbReference type="PROSITE" id="PS51257">
    <property type="entry name" value="PROKAR_LIPOPROTEIN"/>
    <property type="match status" value="1"/>
</dbReference>
<dbReference type="AlphaFoldDB" id="A0A845L2E2"/>
<evidence type="ECO:0000259" key="5">
    <source>
        <dbReference type="Pfam" id="PF25973"/>
    </source>
</evidence>
<feature type="compositionally biased region" description="Low complexity" evidence="2">
    <location>
        <begin position="395"/>
        <end position="412"/>
    </location>
</feature>
<dbReference type="PANTHER" id="PTHR30469:SF33">
    <property type="entry name" value="SLR1207 PROTEIN"/>
    <property type="match status" value="1"/>
</dbReference>
<feature type="domain" description="CzcB-like barrel-sandwich hybrid" evidence="5">
    <location>
        <begin position="64"/>
        <end position="229"/>
    </location>
</feature>
<accession>A0A845L2E2</accession>
<dbReference type="NCBIfam" id="TIGR01730">
    <property type="entry name" value="RND_mfp"/>
    <property type="match status" value="1"/>
</dbReference>
<feature type="domain" description="YknX-like C-terminal permuted SH3-like" evidence="6">
    <location>
        <begin position="316"/>
        <end position="383"/>
    </location>
</feature>
<dbReference type="GO" id="GO:0015562">
    <property type="term" value="F:efflux transmembrane transporter activity"/>
    <property type="evidence" value="ECO:0007669"/>
    <property type="project" value="TreeGrafter"/>
</dbReference>
<dbReference type="GO" id="GO:1990281">
    <property type="term" value="C:efflux pump complex"/>
    <property type="evidence" value="ECO:0007669"/>
    <property type="project" value="TreeGrafter"/>
</dbReference>
<keyword evidence="3" id="KW-0732">Signal</keyword>
<dbReference type="EMBL" id="WXEY01000007">
    <property type="protein sequence ID" value="MZP29836.1"/>
    <property type="molecule type" value="Genomic_DNA"/>
</dbReference>
<dbReference type="PANTHER" id="PTHR30469">
    <property type="entry name" value="MULTIDRUG RESISTANCE PROTEIN MDTA"/>
    <property type="match status" value="1"/>
</dbReference>
<dbReference type="InterPro" id="IPR058637">
    <property type="entry name" value="YknX-like_C"/>
</dbReference>
<comment type="caution">
    <text evidence="7">The sequence shown here is derived from an EMBL/GenBank/DDBJ whole genome shotgun (WGS) entry which is preliminary data.</text>
</comment>
<organism evidence="7 8">
    <name type="scientific">Heliomicrobium undosum</name>
    <dbReference type="NCBI Taxonomy" id="121734"/>
    <lineage>
        <taxon>Bacteria</taxon>
        <taxon>Bacillati</taxon>
        <taxon>Bacillota</taxon>
        <taxon>Clostridia</taxon>
        <taxon>Eubacteriales</taxon>
        <taxon>Heliobacteriaceae</taxon>
        <taxon>Heliomicrobium</taxon>
    </lineage>
</organism>
<dbReference type="Proteomes" id="UP000463470">
    <property type="component" value="Unassembled WGS sequence"/>
</dbReference>
<sequence>MKKRISVGLLAVTLLAAGTGCGKTPEPAAPEATTQAVTVVKAERADLSNVLTFSGALAAKEELKLVPKGQGKVAHINAEVGQRVNAGDILLELDNADIQARLDAANAGVDVNKASLERARLQLEINRIALDDARRHYDRVKALFDAGAAPKSDFDAAKSALETAEKRYASDEVSVASAQALLNQSLAQVRQTEVDLENAVLRSPISGIVSARNVNVGEYLSNTAPAFTVVHIDTVEVKADLTESDVNAVRPGQEVNVKVAAAGETPFKGRIAKVSPAADEKAKTFPVWIAVDNKDYILKPGMFAEFQLPTAQKTNALTVPAEAVTIRNGAPILFVIADNKAVERKVKTGFSDGKRIEIIDGIKDGDVVATGGQMSLAEGTPVSIKEAQPATAATGGASDPAGAAVAPATAAPSDNTGASAAKGQV</sequence>
<feature type="domain" description="CusB-like beta-barrel" evidence="4">
    <location>
        <begin position="237"/>
        <end position="310"/>
    </location>
</feature>
<dbReference type="Pfam" id="PF25973">
    <property type="entry name" value="BSH_CzcB"/>
    <property type="match status" value="1"/>
</dbReference>
<dbReference type="Gene3D" id="2.40.30.170">
    <property type="match status" value="1"/>
</dbReference>
<dbReference type="InterPro" id="IPR058792">
    <property type="entry name" value="Beta-barrel_RND_2"/>
</dbReference>
<dbReference type="InterPro" id="IPR058647">
    <property type="entry name" value="BSH_CzcB-like"/>
</dbReference>
<dbReference type="Gene3D" id="1.10.287.470">
    <property type="entry name" value="Helix hairpin bin"/>
    <property type="match status" value="1"/>
</dbReference>
<feature type="chain" id="PRO_5038580356" evidence="3">
    <location>
        <begin position="23"/>
        <end position="425"/>
    </location>
</feature>
<reference evidence="7 8" key="1">
    <citation type="submission" date="2020-01" db="EMBL/GenBank/DDBJ databases">
        <title>Whole-genome sequence of Heliobacterium undosum DSM 13378.</title>
        <authorList>
            <person name="Kyndt J.A."/>
            <person name="Meyer T.E."/>
        </authorList>
    </citation>
    <scope>NUCLEOTIDE SEQUENCE [LARGE SCALE GENOMIC DNA]</scope>
    <source>
        <strain evidence="7 8">DSM 13378</strain>
    </source>
</reference>
<dbReference type="SUPFAM" id="SSF111369">
    <property type="entry name" value="HlyD-like secretion proteins"/>
    <property type="match status" value="1"/>
</dbReference>
<proteinExistence type="inferred from homology"/>
<gene>
    <name evidence="7" type="ORF">GTO91_08965</name>
</gene>
<comment type="similarity">
    <text evidence="1">Belongs to the membrane fusion protein (MFP) (TC 8.A.1) family.</text>
</comment>
<dbReference type="OrthoDB" id="9810430at2"/>
<dbReference type="InterPro" id="IPR006143">
    <property type="entry name" value="RND_pump_MFP"/>
</dbReference>
<evidence type="ECO:0000313" key="7">
    <source>
        <dbReference type="EMBL" id="MZP29836.1"/>
    </source>
</evidence>
<feature type="region of interest" description="Disordered" evidence="2">
    <location>
        <begin position="385"/>
        <end position="425"/>
    </location>
</feature>
<evidence type="ECO:0000259" key="6">
    <source>
        <dbReference type="Pfam" id="PF25989"/>
    </source>
</evidence>
<dbReference type="Gene3D" id="2.40.50.100">
    <property type="match status" value="1"/>
</dbReference>
<keyword evidence="8" id="KW-1185">Reference proteome</keyword>
<dbReference type="FunFam" id="2.40.30.170:FF:000010">
    <property type="entry name" value="Efflux RND transporter periplasmic adaptor subunit"/>
    <property type="match status" value="1"/>
</dbReference>
<protein>
    <submittedName>
        <fullName evidence="7">Efflux RND transporter periplasmic adaptor subunit</fullName>
    </submittedName>
</protein>
<evidence type="ECO:0000313" key="8">
    <source>
        <dbReference type="Proteomes" id="UP000463470"/>
    </source>
</evidence>
<dbReference type="Gene3D" id="2.40.420.20">
    <property type="match status" value="1"/>
</dbReference>
<evidence type="ECO:0000256" key="2">
    <source>
        <dbReference type="SAM" id="MobiDB-lite"/>
    </source>
</evidence>
<dbReference type="RefSeq" id="WP_161258011.1">
    <property type="nucleotide sequence ID" value="NZ_WXEY01000007.1"/>
</dbReference>
<dbReference type="Pfam" id="PF25954">
    <property type="entry name" value="Beta-barrel_RND_2"/>
    <property type="match status" value="1"/>
</dbReference>